<evidence type="ECO:0000313" key="2">
    <source>
        <dbReference type="Proteomes" id="UP000240357"/>
    </source>
</evidence>
<accession>A0A2T2YH71</accession>
<dbReference type="Pfam" id="PF14100">
    <property type="entry name" value="DUF6807"/>
    <property type="match status" value="1"/>
</dbReference>
<evidence type="ECO:0000313" key="1">
    <source>
        <dbReference type="EMBL" id="PSR54851.1"/>
    </source>
</evidence>
<gene>
    <name evidence="1" type="ORF">AHMF7605_15745</name>
</gene>
<dbReference type="OrthoDB" id="2540540at2"/>
<dbReference type="EMBL" id="PYFT01000001">
    <property type="protein sequence ID" value="PSR54851.1"/>
    <property type="molecule type" value="Genomic_DNA"/>
</dbReference>
<organism evidence="1 2">
    <name type="scientific">Adhaeribacter arboris</name>
    <dbReference type="NCBI Taxonomy" id="2072846"/>
    <lineage>
        <taxon>Bacteria</taxon>
        <taxon>Pseudomonadati</taxon>
        <taxon>Bacteroidota</taxon>
        <taxon>Cytophagia</taxon>
        <taxon>Cytophagales</taxon>
        <taxon>Hymenobacteraceae</taxon>
        <taxon>Adhaeribacter</taxon>
    </lineage>
</organism>
<name>A0A2T2YH71_9BACT</name>
<proteinExistence type="predicted"/>
<dbReference type="InterPro" id="IPR029475">
    <property type="entry name" value="DUF6807"/>
</dbReference>
<dbReference type="Proteomes" id="UP000240357">
    <property type="component" value="Unassembled WGS sequence"/>
</dbReference>
<comment type="caution">
    <text evidence="1">The sequence shown here is derived from an EMBL/GenBank/DDBJ whole genome shotgun (WGS) entry which is preliminary data.</text>
</comment>
<evidence type="ECO:0008006" key="3">
    <source>
        <dbReference type="Google" id="ProtNLM"/>
    </source>
</evidence>
<protein>
    <recommendedName>
        <fullName evidence="3">Methane oxygenase PmoA</fullName>
    </recommendedName>
</protein>
<sequence length="363" mass="40877">MKQKIFFLLLSIGFLTVLLFGVNFNVKSQNSTKSKNQRFTLVADEKNKRVDVLVDGKPFTSYFYPDDLMKPVLYPLRTSKGTLITRGWPYDPRLGERVDHPHHVGLWFNYGDVNGLDFWNNSTAIEADKKNGYGTIKHRKVTKMTNGENQAELAVTMDWQKPDGTNLLREDTRFVFSGKNNDRYIDRITTLTALKEDVTFKDNKEGVIGLGLARELEHPSDKPEVFTDASGKATPVAKLNNEGVTGKYRSSEGKEGDAVWGTRGRWVNLTGKINQEPISVVMLDNPQNVGFPTYWHARGYGLFAANPLGQKALSDGKEELNFKLPAGKSITFHHRLIIHSGNTLTDDQVNAEYQKFAGKNSKM</sequence>
<dbReference type="RefSeq" id="WP_106930912.1">
    <property type="nucleotide sequence ID" value="NZ_PYFT01000001.1"/>
</dbReference>
<dbReference type="AlphaFoldDB" id="A0A2T2YH71"/>
<reference evidence="1 2" key="1">
    <citation type="submission" date="2018-03" db="EMBL/GenBank/DDBJ databases">
        <title>Adhaeribacter sp. HMF7605 Genome sequencing and assembly.</title>
        <authorList>
            <person name="Kang H."/>
            <person name="Kang J."/>
            <person name="Cha I."/>
            <person name="Kim H."/>
            <person name="Joh K."/>
        </authorList>
    </citation>
    <scope>NUCLEOTIDE SEQUENCE [LARGE SCALE GENOMIC DNA]</scope>
    <source>
        <strain evidence="1 2">HMF7605</strain>
    </source>
</reference>
<keyword evidence="2" id="KW-1185">Reference proteome</keyword>